<dbReference type="EMBL" id="JBAKBA010000009">
    <property type="protein sequence ID" value="MEL0658637.1"/>
    <property type="molecule type" value="Genomic_DNA"/>
</dbReference>
<dbReference type="InterPro" id="IPR006140">
    <property type="entry name" value="D-isomer_DH_NAD-bd"/>
</dbReference>
<dbReference type="Gene3D" id="3.40.50.720">
    <property type="entry name" value="NAD(P)-binding Rossmann-like Domain"/>
    <property type="match status" value="2"/>
</dbReference>
<sequence>MNEKKKVIYYNMAGDLDYENQLLQEWGIKDLELIQVTGNNLIVDVKEAESLTLEYTQVDADVMKNLPNLKIIALQSIGTDEIDIDCADREGIYVTNAPGFCAYEVASHVMALILNLNRKIGVYDEAVKNGEWAPFSGNKIERLQGQTVGLVSLGTIPKALIPMLKGFGFNVVFYSPSKTDEDAKRLGITRCDSLNALLNISDIVSLHTPLLPSTKYMINETTLAQMKEGAMLINTARGELIDESALIVCLKSNKISAAGLDVLIDEHNHDSKLIGMDNVIVTPHVGFLSKQSLLDARRVALEQIVTRLVKVTRPDTALNKEMLTVR</sequence>
<protein>
    <submittedName>
        <fullName evidence="6">C-terminal binding protein</fullName>
    </submittedName>
</protein>
<dbReference type="InterPro" id="IPR043322">
    <property type="entry name" value="CtBP"/>
</dbReference>
<dbReference type="InterPro" id="IPR050223">
    <property type="entry name" value="D-isomer_2-hydroxyacid_DH"/>
</dbReference>
<comment type="similarity">
    <text evidence="3">Belongs to the D-isomer specific 2-hydroxyacid dehydrogenase family.</text>
</comment>
<evidence type="ECO:0000256" key="2">
    <source>
        <dbReference type="ARBA" id="ARBA00023027"/>
    </source>
</evidence>
<dbReference type="InterPro" id="IPR029753">
    <property type="entry name" value="D-isomer_DH_CS"/>
</dbReference>
<evidence type="ECO:0000256" key="1">
    <source>
        <dbReference type="ARBA" id="ARBA00023002"/>
    </source>
</evidence>
<dbReference type="InterPro" id="IPR006139">
    <property type="entry name" value="D-isomer_2_OHA_DH_cat_dom"/>
</dbReference>
<name>A0ABU9H9U8_9GAMM</name>
<feature type="domain" description="D-isomer specific 2-hydroxyacid dehydrogenase catalytic" evidence="4">
    <location>
        <begin position="18"/>
        <end position="307"/>
    </location>
</feature>
<dbReference type="PROSITE" id="PS00671">
    <property type="entry name" value="D_2_HYDROXYACID_DH_3"/>
    <property type="match status" value="1"/>
</dbReference>
<dbReference type="InterPro" id="IPR036291">
    <property type="entry name" value="NAD(P)-bd_dom_sf"/>
</dbReference>
<dbReference type="SUPFAM" id="SSF52283">
    <property type="entry name" value="Formate/glycerate dehydrogenase catalytic domain-like"/>
    <property type="match status" value="1"/>
</dbReference>
<evidence type="ECO:0000259" key="5">
    <source>
        <dbReference type="Pfam" id="PF02826"/>
    </source>
</evidence>
<reference evidence="6 7" key="1">
    <citation type="submission" date="2024-02" db="EMBL/GenBank/DDBJ databases">
        <title>Bacteria isolated from the canopy kelp, Nereocystis luetkeana.</title>
        <authorList>
            <person name="Pfister C.A."/>
            <person name="Younker I.T."/>
            <person name="Light S.H."/>
        </authorList>
    </citation>
    <scope>NUCLEOTIDE SEQUENCE [LARGE SCALE GENOMIC DNA]</scope>
    <source>
        <strain evidence="6 7">TI.2.07</strain>
    </source>
</reference>
<proteinExistence type="inferred from homology"/>
<comment type="caution">
    <text evidence="6">The sequence shown here is derived from an EMBL/GenBank/DDBJ whole genome shotgun (WGS) entry which is preliminary data.</text>
</comment>
<keyword evidence="2" id="KW-0520">NAD</keyword>
<evidence type="ECO:0000313" key="7">
    <source>
        <dbReference type="Proteomes" id="UP001366060"/>
    </source>
</evidence>
<dbReference type="SUPFAM" id="SSF51735">
    <property type="entry name" value="NAD(P)-binding Rossmann-fold domains"/>
    <property type="match status" value="1"/>
</dbReference>
<keyword evidence="7" id="KW-1185">Reference proteome</keyword>
<dbReference type="RefSeq" id="WP_341627280.1">
    <property type="nucleotide sequence ID" value="NZ_JBAKBA010000009.1"/>
</dbReference>
<dbReference type="Pfam" id="PF02826">
    <property type="entry name" value="2-Hacid_dh_C"/>
    <property type="match status" value="1"/>
</dbReference>
<dbReference type="PANTHER" id="PTHR10996:SF178">
    <property type="entry name" value="2-HYDROXYACID DEHYDROGENASE YGL185C-RELATED"/>
    <property type="match status" value="1"/>
</dbReference>
<dbReference type="Proteomes" id="UP001366060">
    <property type="component" value="Unassembled WGS sequence"/>
</dbReference>
<organism evidence="6 7">
    <name type="scientific">Psychromonas arctica</name>
    <dbReference type="NCBI Taxonomy" id="168275"/>
    <lineage>
        <taxon>Bacteria</taxon>
        <taxon>Pseudomonadati</taxon>
        <taxon>Pseudomonadota</taxon>
        <taxon>Gammaproteobacteria</taxon>
        <taxon>Alteromonadales</taxon>
        <taxon>Psychromonadaceae</taxon>
        <taxon>Psychromonas</taxon>
    </lineage>
</organism>
<evidence type="ECO:0000259" key="4">
    <source>
        <dbReference type="Pfam" id="PF00389"/>
    </source>
</evidence>
<accession>A0ABU9H9U8</accession>
<keyword evidence="1 3" id="KW-0560">Oxidoreductase</keyword>
<dbReference type="PANTHER" id="PTHR10996">
    <property type="entry name" value="2-HYDROXYACID DEHYDROGENASE-RELATED"/>
    <property type="match status" value="1"/>
</dbReference>
<dbReference type="CDD" id="cd05299">
    <property type="entry name" value="CtBP_dh"/>
    <property type="match status" value="1"/>
</dbReference>
<evidence type="ECO:0000256" key="3">
    <source>
        <dbReference type="RuleBase" id="RU003719"/>
    </source>
</evidence>
<gene>
    <name evidence="6" type="ORF">V6255_05720</name>
</gene>
<feature type="domain" description="D-isomer specific 2-hydroxyacid dehydrogenase NAD-binding" evidence="5">
    <location>
        <begin position="110"/>
        <end position="286"/>
    </location>
</feature>
<dbReference type="Pfam" id="PF00389">
    <property type="entry name" value="2-Hacid_dh"/>
    <property type="match status" value="1"/>
</dbReference>
<evidence type="ECO:0000313" key="6">
    <source>
        <dbReference type="EMBL" id="MEL0658637.1"/>
    </source>
</evidence>
<dbReference type="PROSITE" id="PS00670">
    <property type="entry name" value="D_2_HYDROXYACID_DH_2"/>
    <property type="match status" value="1"/>
</dbReference>